<evidence type="ECO:0000313" key="2">
    <source>
        <dbReference type="EMBL" id="GLH71561.1"/>
    </source>
</evidence>
<sequence>MTRAFPLGVDVIFKKTEGADPGERALWGDLMSLGFSFPLCIVLGFFLGRWIGGWFGHPSVGQWVGLVWGIAAAFWELYKVNRRMAKRDAAELEKLKDGKGPHE</sequence>
<reference evidence="2 3" key="1">
    <citation type="journal article" date="2023" name="Antonie Van Leeuwenhoek">
        <title>Mesoterricola silvestris gen. nov., sp. nov., Mesoterricola sediminis sp. nov., Geothrix oryzae sp. nov., Geothrix edaphica sp. nov., Geothrix rubra sp. nov., and Geothrix limicola sp. nov., six novel members of Acidobacteriota isolated from soils.</title>
        <authorList>
            <person name="Itoh H."/>
            <person name="Sugisawa Y."/>
            <person name="Mise K."/>
            <person name="Xu Z."/>
            <person name="Kuniyasu M."/>
            <person name="Ushijima N."/>
            <person name="Kawano K."/>
            <person name="Kobayashi E."/>
            <person name="Shiratori Y."/>
            <person name="Masuda Y."/>
            <person name="Senoo K."/>
        </authorList>
    </citation>
    <scope>NUCLEOTIDE SEQUENCE [LARGE SCALE GENOMIC DNA]</scope>
    <source>
        <strain evidence="2 3">Red804</strain>
    </source>
</reference>
<evidence type="ECO:0000256" key="1">
    <source>
        <dbReference type="SAM" id="Phobius"/>
    </source>
</evidence>
<dbReference type="EMBL" id="BSDE01000001">
    <property type="protein sequence ID" value="GLH71561.1"/>
    <property type="molecule type" value="Genomic_DNA"/>
</dbReference>
<name>A0ABQ5QB26_9BACT</name>
<keyword evidence="1" id="KW-0472">Membrane</keyword>
<feature type="transmembrane region" description="Helical" evidence="1">
    <location>
        <begin position="60"/>
        <end position="78"/>
    </location>
</feature>
<keyword evidence="3" id="KW-1185">Reference proteome</keyword>
<dbReference type="Proteomes" id="UP001165069">
    <property type="component" value="Unassembled WGS sequence"/>
</dbReference>
<keyword evidence="1" id="KW-0812">Transmembrane</keyword>
<keyword evidence="1" id="KW-1133">Transmembrane helix</keyword>
<organism evidence="2 3">
    <name type="scientific">Geothrix limicola</name>
    <dbReference type="NCBI Taxonomy" id="2927978"/>
    <lineage>
        <taxon>Bacteria</taxon>
        <taxon>Pseudomonadati</taxon>
        <taxon>Acidobacteriota</taxon>
        <taxon>Holophagae</taxon>
        <taxon>Holophagales</taxon>
        <taxon>Holophagaceae</taxon>
        <taxon>Geothrix</taxon>
    </lineage>
</organism>
<dbReference type="InterPro" id="IPR032820">
    <property type="entry name" value="ATPase_put"/>
</dbReference>
<accession>A0ABQ5QB26</accession>
<evidence type="ECO:0008006" key="4">
    <source>
        <dbReference type="Google" id="ProtNLM"/>
    </source>
</evidence>
<dbReference type="Pfam" id="PF09527">
    <property type="entry name" value="ATPase_gene1"/>
    <property type="match status" value="1"/>
</dbReference>
<feature type="transmembrane region" description="Helical" evidence="1">
    <location>
        <begin position="30"/>
        <end position="48"/>
    </location>
</feature>
<gene>
    <name evidence="2" type="ORF">GETHLI_00630</name>
</gene>
<proteinExistence type="predicted"/>
<comment type="caution">
    <text evidence="2">The sequence shown here is derived from an EMBL/GenBank/DDBJ whole genome shotgun (WGS) entry which is preliminary data.</text>
</comment>
<protein>
    <recommendedName>
        <fullName evidence="4">AtpZ/AtpI family protein</fullName>
    </recommendedName>
</protein>
<evidence type="ECO:0000313" key="3">
    <source>
        <dbReference type="Proteomes" id="UP001165069"/>
    </source>
</evidence>